<protein>
    <submittedName>
        <fullName evidence="2">Uncharacterized protein</fullName>
    </submittedName>
</protein>
<keyword evidence="3" id="KW-1185">Reference proteome</keyword>
<evidence type="ECO:0000313" key="3">
    <source>
        <dbReference type="Proteomes" id="UP000199656"/>
    </source>
</evidence>
<name>A0A1H4GFQ0_9BACT</name>
<evidence type="ECO:0000256" key="1">
    <source>
        <dbReference type="SAM" id="MobiDB-lite"/>
    </source>
</evidence>
<accession>A0A1H4GFQ0</accession>
<dbReference type="Proteomes" id="UP000199656">
    <property type="component" value="Unassembled WGS sequence"/>
</dbReference>
<organism evidence="2 3">
    <name type="scientific">Chitinophaga terrae</name>
    <name type="common">ex Kim and Jung 2007</name>
    <dbReference type="NCBI Taxonomy" id="408074"/>
    <lineage>
        <taxon>Bacteria</taxon>
        <taxon>Pseudomonadati</taxon>
        <taxon>Bacteroidota</taxon>
        <taxon>Chitinophagia</taxon>
        <taxon>Chitinophagales</taxon>
        <taxon>Chitinophagaceae</taxon>
        <taxon>Chitinophaga</taxon>
    </lineage>
</organism>
<dbReference type="AlphaFoldDB" id="A0A1H4GFQ0"/>
<feature type="region of interest" description="Disordered" evidence="1">
    <location>
        <begin position="1"/>
        <end position="24"/>
    </location>
</feature>
<feature type="compositionally biased region" description="Polar residues" evidence="1">
    <location>
        <begin position="1"/>
        <end position="10"/>
    </location>
</feature>
<dbReference type="EMBL" id="FNRL01000039">
    <property type="protein sequence ID" value="SEB08307.1"/>
    <property type="molecule type" value="Genomic_DNA"/>
</dbReference>
<gene>
    <name evidence="2" type="ORF">SAMN05660909_05279</name>
</gene>
<feature type="non-terminal residue" evidence="2">
    <location>
        <position position="78"/>
    </location>
</feature>
<reference evidence="3" key="1">
    <citation type="submission" date="2016-10" db="EMBL/GenBank/DDBJ databases">
        <authorList>
            <person name="Varghese N."/>
            <person name="Submissions S."/>
        </authorList>
    </citation>
    <scope>NUCLEOTIDE SEQUENCE [LARGE SCALE GENOMIC DNA]</scope>
    <source>
        <strain evidence="3">DSM 23920</strain>
    </source>
</reference>
<evidence type="ECO:0000313" key="2">
    <source>
        <dbReference type="EMBL" id="SEB08307.1"/>
    </source>
</evidence>
<proteinExistence type="predicted"/>
<sequence length="78" mass="8833">MRTGQDSPPSLLSRDRDKAAPKTKKPHCFQYDLNFCGPDGTRPRLYSVETVTRQFPKKQKSHIVSDVTLTLADRTGLE</sequence>